<gene>
    <name evidence="1" type="ORF">QE152_g38984</name>
</gene>
<evidence type="ECO:0000313" key="1">
    <source>
        <dbReference type="EMBL" id="KAK9680606.1"/>
    </source>
</evidence>
<name>A0AAW1HVG7_POPJA</name>
<dbReference type="InterPro" id="IPR013324">
    <property type="entry name" value="RNA_pol_sigma_r3/r4-like"/>
</dbReference>
<accession>A0AAW1HVG7</accession>
<proteinExistence type="predicted"/>
<reference evidence="1 2" key="1">
    <citation type="journal article" date="2024" name="BMC Genomics">
        <title>De novo assembly and annotation of Popillia japonica's genome with initial clues to its potential as an invasive pest.</title>
        <authorList>
            <person name="Cucini C."/>
            <person name="Boschi S."/>
            <person name="Funari R."/>
            <person name="Cardaioli E."/>
            <person name="Iannotti N."/>
            <person name="Marturano G."/>
            <person name="Paoli F."/>
            <person name="Bruttini M."/>
            <person name="Carapelli A."/>
            <person name="Frati F."/>
            <person name="Nardi F."/>
        </authorList>
    </citation>
    <scope>NUCLEOTIDE SEQUENCE [LARGE SCALE GENOMIC DNA]</scope>
    <source>
        <strain evidence="1">DMR45628</strain>
    </source>
</reference>
<keyword evidence="2" id="KW-1185">Reference proteome</keyword>
<dbReference type="AlphaFoldDB" id="A0AAW1HVG7"/>
<organism evidence="1 2">
    <name type="scientific">Popillia japonica</name>
    <name type="common">Japanese beetle</name>
    <dbReference type="NCBI Taxonomy" id="7064"/>
    <lineage>
        <taxon>Eukaryota</taxon>
        <taxon>Metazoa</taxon>
        <taxon>Ecdysozoa</taxon>
        <taxon>Arthropoda</taxon>
        <taxon>Hexapoda</taxon>
        <taxon>Insecta</taxon>
        <taxon>Pterygota</taxon>
        <taxon>Neoptera</taxon>
        <taxon>Endopterygota</taxon>
        <taxon>Coleoptera</taxon>
        <taxon>Polyphaga</taxon>
        <taxon>Scarabaeiformia</taxon>
        <taxon>Scarabaeidae</taxon>
        <taxon>Rutelinae</taxon>
        <taxon>Popillia</taxon>
    </lineage>
</organism>
<sequence>MGALKDRYVILKGKQGISEIDMSGMPTGNTPFDTSMDSVDELVDIETEYKRLYYENESLIRRARKYIGELPDRIGSILELHYINNLDAYEVANCLGTTDDIIIEELGEHWKYN</sequence>
<evidence type="ECO:0000313" key="2">
    <source>
        <dbReference type="Proteomes" id="UP001458880"/>
    </source>
</evidence>
<comment type="caution">
    <text evidence="1">The sequence shown here is derived from an EMBL/GenBank/DDBJ whole genome shotgun (WGS) entry which is preliminary data.</text>
</comment>
<dbReference type="Gene3D" id="1.20.140.160">
    <property type="match status" value="1"/>
</dbReference>
<dbReference type="SUPFAM" id="SSF88659">
    <property type="entry name" value="Sigma3 and sigma4 domains of RNA polymerase sigma factors"/>
    <property type="match status" value="1"/>
</dbReference>
<dbReference type="Proteomes" id="UP001458880">
    <property type="component" value="Unassembled WGS sequence"/>
</dbReference>
<dbReference type="EMBL" id="JASPKY010000881">
    <property type="protein sequence ID" value="KAK9680606.1"/>
    <property type="molecule type" value="Genomic_DNA"/>
</dbReference>
<protein>
    <submittedName>
        <fullName evidence="1">Uncharacterized protein</fullName>
    </submittedName>
</protein>